<dbReference type="SUPFAM" id="SSF53067">
    <property type="entry name" value="Actin-like ATPase domain"/>
    <property type="match status" value="2"/>
</dbReference>
<dbReference type="PROSITE" id="PS01036">
    <property type="entry name" value="HSP70_3"/>
    <property type="match status" value="1"/>
</dbReference>
<evidence type="ECO:0000313" key="5">
    <source>
        <dbReference type="Proteomes" id="UP000887578"/>
    </source>
</evidence>
<dbReference type="InterPro" id="IPR029047">
    <property type="entry name" value="HSP70_peptide-bd_sf"/>
</dbReference>
<dbReference type="PROSITE" id="PS00329">
    <property type="entry name" value="HSP70_2"/>
    <property type="match status" value="1"/>
</dbReference>
<dbReference type="FunFam" id="3.30.30.30:FF:000003">
    <property type="entry name" value="Heat shock protein 9"/>
    <property type="match status" value="1"/>
</dbReference>
<dbReference type="CDD" id="cd24028">
    <property type="entry name" value="ASKHA_NBD_HSP70_HSPA1-like"/>
    <property type="match status" value="1"/>
</dbReference>
<reference evidence="6" key="1">
    <citation type="submission" date="2022-11" db="UniProtKB">
        <authorList>
            <consortium name="WormBaseParasite"/>
        </authorList>
    </citation>
    <scope>IDENTIFICATION</scope>
</reference>
<dbReference type="Pfam" id="PF00012">
    <property type="entry name" value="HSP70"/>
    <property type="match status" value="1"/>
</dbReference>
<dbReference type="GO" id="GO:0006950">
    <property type="term" value="P:response to stress"/>
    <property type="evidence" value="ECO:0007669"/>
    <property type="project" value="UniProtKB-ARBA"/>
</dbReference>
<dbReference type="InterPro" id="IPR018181">
    <property type="entry name" value="Heat_shock_70_CS"/>
</dbReference>
<dbReference type="PANTHER" id="PTHR19375">
    <property type="entry name" value="HEAT SHOCK PROTEIN 70KDA"/>
    <property type="match status" value="1"/>
</dbReference>
<evidence type="ECO:0000256" key="4">
    <source>
        <dbReference type="RuleBase" id="RU003322"/>
    </source>
</evidence>
<dbReference type="InterPro" id="IPR013126">
    <property type="entry name" value="Hsp_70_fam"/>
</dbReference>
<keyword evidence="3 4" id="KW-0067">ATP-binding</keyword>
<keyword evidence="5" id="KW-1185">Reference proteome</keyword>
<accession>A0A914Q6T9</accession>
<dbReference type="WBParaSite" id="PDA_v2.g24728.t1">
    <property type="protein sequence ID" value="PDA_v2.g24728.t1"/>
    <property type="gene ID" value="PDA_v2.g24728"/>
</dbReference>
<dbReference type="FunFam" id="3.90.640.10:FF:000010">
    <property type="entry name" value="heat shock 70 kDa protein 14"/>
    <property type="match status" value="1"/>
</dbReference>
<proteinExistence type="inferred from homology"/>
<keyword evidence="2 4" id="KW-0547">Nucleotide-binding</keyword>
<dbReference type="PROSITE" id="PS00297">
    <property type="entry name" value="HSP70_1"/>
    <property type="match status" value="1"/>
</dbReference>
<dbReference type="FunFam" id="3.30.420.40:FF:000004">
    <property type="entry name" value="Molecular chaperone DnaK"/>
    <property type="match status" value="1"/>
</dbReference>
<dbReference type="AlphaFoldDB" id="A0A914Q6T9"/>
<comment type="similarity">
    <text evidence="1 4">Belongs to the heat shock protein 70 family.</text>
</comment>
<dbReference type="GO" id="GO:0140662">
    <property type="term" value="F:ATP-dependent protein folding chaperone"/>
    <property type="evidence" value="ECO:0007669"/>
    <property type="project" value="InterPro"/>
</dbReference>
<evidence type="ECO:0000313" key="6">
    <source>
        <dbReference type="WBParaSite" id="PDA_v2.g24728.t1"/>
    </source>
</evidence>
<sequence>MPTAIAIGIDLGTTNSCVGVFDDGEVRIISNNDRTRTTPSFVGFIDGIERVGRSAKSRMHKHPSNVIFCIKRIIGRKFEDPKVQESIGKMPYKIVEKDGNAAVEVKFCGKTTVFTPEQISALILKDLVNTANNYLRPYKVKDAVITIPAYFNDSQKQATIDSARIAGLNVLRIINEPTAAALAYGYKQNWKEGILLVYDLGGGTFDVSIIKVTNGCCEVLAVDGDNHLGGEDFDNILVNHCMKRFGHDISNNRAAICRLKTACEKAKTYLSRNKSVTIDVEELLNDEDFSYEINQSEFNELCKDLVEKTLGHVQKALEKAKLTKNDVNSVLLVGGSTQIPYIRKTLSKFFDEKNLYFDISPDEAVADGATLLAAQLNKIFDTSIQNIRLLDIIPRSLGTDLYHSKKDKNGYFNIVAERGTKFPFEKKQFCTTLYKNQDEMDFVVYEGEDTVLTNNNVLGKFTLTNIAPARQGVPNIEINFKVDENAILYVSAADTRNGNSESIKILPHKGRLTDDEIVQMIHDIEIPEIVID</sequence>
<dbReference type="Gene3D" id="3.30.420.40">
    <property type="match status" value="2"/>
</dbReference>
<dbReference type="SUPFAM" id="SSF100920">
    <property type="entry name" value="Heat shock protein 70kD (HSP70), peptide-binding domain"/>
    <property type="match status" value="1"/>
</dbReference>
<protein>
    <submittedName>
        <fullName evidence="6">Heat shock protein 70</fullName>
    </submittedName>
</protein>
<dbReference type="Gene3D" id="3.90.640.10">
    <property type="entry name" value="Actin, Chain A, domain 4"/>
    <property type="match status" value="1"/>
</dbReference>
<evidence type="ECO:0000256" key="2">
    <source>
        <dbReference type="ARBA" id="ARBA00022741"/>
    </source>
</evidence>
<name>A0A914Q6T9_9BILA</name>
<evidence type="ECO:0000256" key="3">
    <source>
        <dbReference type="ARBA" id="ARBA00022840"/>
    </source>
</evidence>
<dbReference type="InterPro" id="IPR043129">
    <property type="entry name" value="ATPase_NBD"/>
</dbReference>
<evidence type="ECO:0000256" key="1">
    <source>
        <dbReference type="ARBA" id="ARBA00007381"/>
    </source>
</evidence>
<dbReference type="GO" id="GO:0005524">
    <property type="term" value="F:ATP binding"/>
    <property type="evidence" value="ECO:0007669"/>
    <property type="project" value="UniProtKB-KW"/>
</dbReference>
<dbReference type="Gene3D" id="2.60.34.10">
    <property type="entry name" value="Substrate Binding Domain Of DNAk, Chain A, domain 1"/>
    <property type="match status" value="1"/>
</dbReference>
<dbReference type="PRINTS" id="PR00301">
    <property type="entry name" value="HEATSHOCK70"/>
</dbReference>
<dbReference type="Proteomes" id="UP000887578">
    <property type="component" value="Unplaced"/>
</dbReference>
<organism evidence="5 6">
    <name type="scientific">Panagrolaimus davidi</name>
    <dbReference type="NCBI Taxonomy" id="227884"/>
    <lineage>
        <taxon>Eukaryota</taxon>
        <taxon>Metazoa</taxon>
        <taxon>Ecdysozoa</taxon>
        <taxon>Nematoda</taxon>
        <taxon>Chromadorea</taxon>
        <taxon>Rhabditida</taxon>
        <taxon>Tylenchina</taxon>
        <taxon>Panagrolaimomorpha</taxon>
        <taxon>Panagrolaimoidea</taxon>
        <taxon>Panagrolaimidae</taxon>
        <taxon>Panagrolaimus</taxon>
    </lineage>
</organism>